<dbReference type="PIRSF" id="PIRSF001222">
    <property type="entry name" value="Urease"/>
    <property type="match status" value="1"/>
</dbReference>
<keyword evidence="3 6" id="KW-0533">Nickel</keyword>
<dbReference type="Gene3D" id="2.30.40.10">
    <property type="entry name" value="Urease, subunit C, domain 1"/>
    <property type="match status" value="1"/>
</dbReference>
<dbReference type="Proteomes" id="UP000681967">
    <property type="component" value="Unassembled WGS sequence"/>
</dbReference>
<dbReference type="GO" id="GO:0016151">
    <property type="term" value="F:nickel cation binding"/>
    <property type="evidence" value="ECO:0007669"/>
    <property type="project" value="InterPro"/>
</dbReference>
<dbReference type="InterPro" id="IPR036463">
    <property type="entry name" value="Urease_gamma_sf"/>
</dbReference>
<comment type="caution">
    <text evidence="7">Lacks conserved residue(s) required for the propagation of feature annotation.</text>
</comment>
<keyword evidence="5 6" id="KW-0378">Hydrolase</keyword>
<dbReference type="InterPro" id="IPR017951">
    <property type="entry name" value="Urease_asu_c"/>
</dbReference>
<dbReference type="PRINTS" id="PR01752">
    <property type="entry name" value="UREASE"/>
</dbReference>
<protein>
    <recommendedName>
        <fullName evidence="2 6">Urease</fullName>
        <ecNumber evidence="2 6">3.5.1.5</ecNumber>
    </recommendedName>
    <alternativeName>
        <fullName evidence="6">Urea amidohydrolase</fullName>
    </alternativeName>
</protein>
<dbReference type="InterPro" id="IPR002019">
    <property type="entry name" value="Urease_beta-like"/>
</dbReference>
<name>A0A8S2ML22_9BILA</name>
<evidence type="ECO:0000256" key="1">
    <source>
        <dbReference type="ARBA" id="ARBA00004897"/>
    </source>
</evidence>
<accession>A0A8S2ML22</accession>
<dbReference type="InterPro" id="IPR036461">
    <property type="entry name" value="Urease_betasu_sf"/>
</dbReference>
<dbReference type="GO" id="GO:0009039">
    <property type="term" value="F:urease activity"/>
    <property type="evidence" value="ECO:0007669"/>
    <property type="project" value="UniProtKB-EC"/>
</dbReference>
<feature type="domain" description="Urease" evidence="8">
    <location>
        <begin position="571"/>
        <end position="801"/>
    </location>
</feature>
<sequence length="801" mass="87651">MRLTEREFENLKISHAGTIAQKRLARGLRLNYPEAVALISAQCLELIRDGSHNLTDIQQQAKKILGKNMVLNGIPQMIKEINIEATFPDGVKVVIIRNPICTDMGDLELALYGSFLPIPSIELFQKPNDSESGSHPGEIFLKDSHPIMINGDRDSIFITVTNESSELISIGSHFHFIEANRHLAFDRTLAYGMRLNIPAGDILTFNPGEQKEAPIIPIGGQRIIHGGNGLFDGPVTDENLKKNQKNLRKNNFLHVDEKNSLEKVNRRSTKYTIPRELYLVRYGPTLGDRILLGDTNLMVQIDADLTTYGEECTFGLGKVLREGMGQASNIRNDIALDTVITNVVIIDAIAGIIKADVGIKDGIIAGVGKAGNPQTMTGVTAGMVIGVGTEVIQGESLILTAGAIDACSYFTSPDVVTEALMSGVTTMFGGGTGMNGSVTMSTPGPNHIKYMIQATDDYPMNFGFYGKGNTSKAEGLSKELEDQIVAGAIGYELIDLMREVHADLDSLREAYSSPDSIAMFRDRVVLIPCTETAAARSNFFELLQQPNVIITSCNNKAAVYRQPGENQKQFAIEDYLHDIGAISIISSSSQSGGHVGRIVSRTWQIADKMKAITGYLPDDTENSNDNNRVRRYIAKYTINPALTHGCAHVIGSIEQHKMADLVLWQPMFFGVKPEMIIKGGQVSWSQAGIGVYADVRPEPICLRKKFGAVGRSPNANSVVFVSKACAELSASNSYGICKHVEAVHDIRMITRLQMIRNENTPKIDVDLTTGQITLDKDGEKIVNEPLPLAARLPLAQRYFIF</sequence>
<dbReference type="Gene3D" id="2.10.150.10">
    <property type="entry name" value="Urease, beta subunit"/>
    <property type="match status" value="1"/>
</dbReference>
<dbReference type="CDD" id="cd00390">
    <property type="entry name" value="Urease_gamma"/>
    <property type="match status" value="1"/>
</dbReference>
<dbReference type="PANTHER" id="PTHR33569:SF1">
    <property type="entry name" value="UREASE"/>
    <property type="match status" value="1"/>
</dbReference>
<dbReference type="Pfam" id="PF01979">
    <property type="entry name" value="Amidohydro_1"/>
    <property type="match status" value="1"/>
</dbReference>
<dbReference type="Gene3D" id="3.20.20.140">
    <property type="entry name" value="Metal-dependent hydrolases"/>
    <property type="match status" value="2"/>
</dbReference>
<evidence type="ECO:0000259" key="8">
    <source>
        <dbReference type="PROSITE" id="PS51368"/>
    </source>
</evidence>
<dbReference type="InterPro" id="IPR008221">
    <property type="entry name" value="Urease"/>
</dbReference>
<dbReference type="EMBL" id="CAJOBH010003735">
    <property type="protein sequence ID" value="CAF3963941.1"/>
    <property type="molecule type" value="Genomic_DNA"/>
</dbReference>
<dbReference type="GO" id="GO:0043419">
    <property type="term" value="P:urea catabolic process"/>
    <property type="evidence" value="ECO:0007669"/>
    <property type="project" value="InterPro"/>
</dbReference>
<dbReference type="SUPFAM" id="SSF54111">
    <property type="entry name" value="Urease, gamma-subunit"/>
    <property type="match status" value="1"/>
</dbReference>
<dbReference type="SUPFAM" id="SSF51338">
    <property type="entry name" value="Composite domain of metallo-dependent hydrolases"/>
    <property type="match status" value="1"/>
</dbReference>
<evidence type="ECO:0000313" key="9">
    <source>
        <dbReference type="EMBL" id="CAF3963941.1"/>
    </source>
</evidence>
<evidence type="ECO:0000256" key="6">
    <source>
        <dbReference type="PIRNR" id="PIRNR001222"/>
    </source>
</evidence>
<dbReference type="InterPro" id="IPR032466">
    <property type="entry name" value="Metal_Hydrolase"/>
</dbReference>
<dbReference type="InterPro" id="IPR005848">
    <property type="entry name" value="Urease_asu"/>
</dbReference>
<dbReference type="AlphaFoldDB" id="A0A8S2ML22"/>
<comment type="pathway">
    <text evidence="1 6">Nitrogen metabolism; urea degradation; CO(2) and NH(3) from urea (urease route): step 1/1.</text>
</comment>
<dbReference type="NCBIfam" id="NF009671">
    <property type="entry name" value="PRK13192.1"/>
    <property type="match status" value="1"/>
</dbReference>
<dbReference type="Pfam" id="PF00699">
    <property type="entry name" value="Urease_beta"/>
    <property type="match status" value="1"/>
</dbReference>
<dbReference type="Gene3D" id="3.30.280.10">
    <property type="entry name" value="Urease, gamma-like subunit"/>
    <property type="match status" value="1"/>
</dbReference>
<evidence type="ECO:0000256" key="4">
    <source>
        <dbReference type="ARBA" id="ARBA00022723"/>
    </source>
</evidence>
<evidence type="ECO:0000256" key="7">
    <source>
        <dbReference type="PROSITE-ProRule" id="PRU00700"/>
    </source>
</evidence>
<dbReference type="NCBIfam" id="TIGR00192">
    <property type="entry name" value="urease_beta"/>
    <property type="match status" value="1"/>
</dbReference>
<comment type="caution">
    <text evidence="9">The sequence shown here is derived from an EMBL/GenBank/DDBJ whole genome shotgun (WGS) entry which is preliminary data.</text>
</comment>
<dbReference type="InterPro" id="IPR050069">
    <property type="entry name" value="Urease_subunit"/>
</dbReference>
<dbReference type="NCBIfam" id="TIGR00193">
    <property type="entry name" value="urease_gam"/>
    <property type="match status" value="1"/>
</dbReference>
<feature type="domain" description="Urease" evidence="8">
    <location>
        <begin position="402"/>
        <end position="493"/>
    </location>
</feature>
<dbReference type="EC" id="3.5.1.5" evidence="2 6"/>
<dbReference type="Pfam" id="PF00449">
    <property type="entry name" value="Urease_alpha"/>
    <property type="match status" value="1"/>
</dbReference>
<gene>
    <name evidence="9" type="ORF">BYL167_LOCUS11700</name>
</gene>
<dbReference type="InterPro" id="IPR002026">
    <property type="entry name" value="Urease_gamma/gamma-beta_su"/>
</dbReference>
<keyword evidence="4 6" id="KW-0479">Metal-binding</keyword>
<reference evidence="9" key="1">
    <citation type="submission" date="2021-02" db="EMBL/GenBank/DDBJ databases">
        <authorList>
            <person name="Nowell W R."/>
        </authorList>
    </citation>
    <scope>NUCLEOTIDE SEQUENCE</scope>
</reference>
<dbReference type="SUPFAM" id="SSF51556">
    <property type="entry name" value="Metallo-dependent hydrolases"/>
    <property type="match status" value="1"/>
</dbReference>
<proteinExistence type="predicted"/>
<dbReference type="GO" id="GO:0035550">
    <property type="term" value="C:urease complex"/>
    <property type="evidence" value="ECO:0007669"/>
    <property type="project" value="InterPro"/>
</dbReference>
<dbReference type="SUPFAM" id="SSF51278">
    <property type="entry name" value="Urease, beta-subunit"/>
    <property type="match status" value="1"/>
</dbReference>
<dbReference type="PANTHER" id="PTHR33569">
    <property type="entry name" value="UREASE"/>
    <property type="match status" value="1"/>
</dbReference>
<evidence type="ECO:0000256" key="2">
    <source>
        <dbReference type="ARBA" id="ARBA00012934"/>
    </source>
</evidence>
<dbReference type="InterPro" id="IPR011059">
    <property type="entry name" value="Metal-dep_hydrolase_composite"/>
</dbReference>
<organism evidence="9 10">
    <name type="scientific">Rotaria magnacalcarata</name>
    <dbReference type="NCBI Taxonomy" id="392030"/>
    <lineage>
        <taxon>Eukaryota</taxon>
        <taxon>Metazoa</taxon>
        <taxon>Spiralia</taxon>
        <taxon>Gnathifera</taxon>
        <taxon>Rotifera</taxon>
        <taxon>Eurotatoria</taxon>
        <taxon>Bdelloidea</taxon>
        <taxon>Philodinida</taxon>
        <taxon>Philodinidae</taxon>
        <taxon>Rotaria</taxon>
    </lineage>
</organism>
<dbReference type="InterPro" id="IPR011612">
    <property type="entry name" value="Urease_alpha_N_dom"/>
</dbReference>
<evidence type="ECO:0000256" key="3">
    <source>
        <dbReference type="ARBA" id="ARBA00022596"/>
    </source>
</evidence>
<dbReference type="InterPro" id="IPR006680">
    <property type="entry name" value="Amidohydro-rel"/>
</dbReference>
<evidence type="ECO:0000256" key="5">
    <source>
        <dbReference type="ARBA" id="ARBA00022801"/>
    </source>
</evidence>
<evidence type="ECO:0000313" key="10">
    <source>
        <dbReference type="Proteomes" id="UP000681967"/>
    </source>
</evidence>
<comment type="catalytic activity">
    <reaction evidence="6">
        <text>urea + 2 H2O + H(+) = hydrogencarbonate + 2 NH4(+)</text>
        <dbReference type="Rhea" id="RHEA:20557"/>
        <dbReference type="ChEBI" id="CHEBI:15377"/>
        <dbReference type="ChEBI" id="CHEBI:15378"/>
        <dbReference type="ChEBI" id="CHEBI:16199"/>
        <dbReference type="ChEBI" id="CHEBI:17544"/>
        <dbReference type="ChEBI" id="CHEBI:28938"/>
        <dbReference type="EC" id="3.5.1.5"/>
    </reaction>
</comment>
<dbReference type="Pfam" id="PF00547">
    <property type="entry name" value="Urease_gamma"/>
    <property type="match status" value="1"/>
</dbReference>
<dbReference type="PROSITE" id="PS51368">
    <property type="entry name" value="UREASE_3"/>
    <property type="match status" value="2"/>
</dbReference>
<dbReference type="CDD" id="cd00407">
    <property type="entry name" value="Urease_beta"/>
    <property type="match status" value="1"/>
</dbReference>